<evidence type="ECO:0000256" key="1">
    <source>
        <dbReference type="ARBA" id="ARBA00004601"/>
    </source>
</evidence>
<evidence type="ECO:0000256" key="4">
    <source>
        <dbReference type="ARBA" id="ARBA00023034"/>
    </source>
</evidence>
<dbReference type="CDD" id="cd20788">
    <property type="entry name" value="TBC1D23_C-like"/>
    <property type="match status" value="1"/>
</dbReference>
<protein>
    <recommendedName>
        <fullName evidence="2">TBC1 domain family member 23</fullName>
    </recommendedName>
</protein>
<sequence length="740" mass="85622">MNDQVTSSDETTTEESPLVDQDTDKDAWILELETALLSDCDINVIRKMSSQQSIPNNLRYEFWQVCLGIKGRVKILEDIFDLPEQNLIRNDCRKLVEKLNNSSSEKLSILSDLESIITNFSRLNHCPYTSKNGWIDLLETLIHLNVKRDELFKVFESIELRYITKYYNCSNDDSKESKSMYMQPFHLLRLFLLYHDPELCNYFDTIKLTTEQFASTWVPHSATFILSIYLKICFHFQFQSLFCFDICNPNVSLNLLDAYFTYSDSFMIFYLSLVMIINLKDDLKMKNDRTEIINILSTIPSSITESDIKDMFFIAEQHFLQKTPLSVKDFQKLLFQVHSQTDIYDDLCHIEDLSTLLCLPISIHELLNSCQNENNLRYFVVDCRPPDQYNNGHLLTAFHLDCSLMLNDPSVFATAVQALLASQKQAIEANAIAGGEHLCFIGSGRDDTDDYIHMVISSFLQKHHKYVSYLYGGFEVLHKTIMEKHLDHLLVDHNSKHCLCCVARKSFRSIQNDHSSSSSDSRFPKDVDHLTSVFFQKFSTAVKPKISEMKEKLVEYVVNPNQKQVIKHVSSENLGKRYKGSKFSLDDSNTDLDEDTSDINAENDLSEINIEEWKKQQNLIGCFECSKINSDNSRIPGYLAVTKTNLYFFKHSKNREGYGQIIVQRPLEMIYQITSKRKCPEIITFKYGHSNNDGNESVLIAKDSLILVEPFEVIRLIKQQVINLLDQNHLNYNQKDSSKK</sequence>
<dbReference type="InterPro" id="IPR039755">
    <property type="entry name" value="TBC1D23"/>
</dbReference>
<comment type="subcellular location">
    <subcellularLocation>
        <location evidence="1">Golgi apparatus</location>
        <location evidence="1">trans-Golgi network</location>
    </subcellularLocation>
</comment>
<reference evidence="7 8" key="2">
    <citation type="journal article" date="2022" name="Mol. Biol. Evol.">
        <title>Comparative Genomics Reveals Insights into the Divergent Evolution of Astigmatic Mites and Household Pest Adaptations.</title>
        <authorList>
            <person name="Xiong Q."/>
            <person name="Wan A.T."/>
            <person name="Liu X."/>
            <person name="Fung C.S."/>
            <person name="Xiao X."/>
            <person name="Malainual N."/>
            <person name="Hou J."/>
            <person name="Wang L."/>
            <person name="Wang M."/>
            <person name="Yang K.Y."/>
            <person name="Cui Y."/>
            <person name="Leung E.L."/>
            <person name="Nong W."/>
            <person name="Shin S.K."/>
            <person name="Au S.W."/>
            <person name="Jeong K.Y."/>
            <person name="Chew F.T."/>
            <person name="Hui J.H."/>
            <person name="Leung T.F."/>
            <person name="Tungtrongchitr A."/>
            <person name="Zhong N."/>
            <person name="Liu Z."/>
            <person name="Tsui S.K."/>
        </authorList>
    </citation>
    <scope>NUCLEOTIDE SEQUENCE [LARGE SCALE GENOMIC DNA]</scope>
    <source>
        <strain evidence="7">Derp</strain>
    </source>
</reference>
<dbReference type="InterPro" id="IPR035969">
    <property type="entry name" value="Rab-GAP_TBC_sf"/>
</dbReference>
<feature type="domain" description="Rhodanese" evidence="6">
    <location>
        <begin position="374"/>
        <end position="486"/>
    </location>
</feature>
<evidence type="ECO:0000259" key="6">
    <source>
        <dbReference type="PROSITE" id="PS50206"/>
    </source>
</evidence>
<evidence type="ECO:0000313" key="7">
    <source>
        <dbReference type="EMBL" id="KAH9424212.1"/>
    </source>
</evidence>
<reference evidence="7 8" key="1">
    <citation type="journal article" date="2018" name="J. Allergy Clin. Immunol.">
        <title>High-quality assembly of Dermatophagoides pteronyssinus genome and transcriptome reveals a wide range of novel allergens.</title>
        <authorList>
            <person name="Liu X.Y."/>
            <person name="Yang K.Y."/>
            <person name="Wang M.Q."/>
            <person name="Kwok J.S."/>
            <person name="Zeng X."/>
            <person name="Yang Z."/>
            <person name="Xiao X.J."/>
            <person name="Lau C.P."/>
            <person name="Li Y."/>
            <person name="Huang Z.M."/>
            <person name="Ba J.G."/>
            <person name="Yim A.K."/>
            <person name="Ouyang C.Y."/>
            <person name="Ngai S.M."/>
            <person name="Chan T.F."/>
            <person name="Leung E.L."/>
            <person name="Liu L."/>
            <person name="Liu Z.G."/>
            <person name="Tsui S.K."/>
        </authorList>
    </citation>
    <scope>NUCLEOTIDE SEQUENCE [LARGE SCALE GENOMIC DNA]</scope>
    <source>
        <strain evidence="7">Derp</strain>
    </source>
</reference>
<gene>
    <name evidence="7" type="ORF">DERP_004394</name>
</gene>
<feature type="compositionally biased region" description="Low complexity" evidence="5">
    <location>
        <begin position="1"/>
        <end position="16"/>
    </location>
</feature>
<dbReference type="Pfam" id="PF19430">
    <property type="entry name" value="TBC1D23_C"/>
    <property type="match status" value="1"/>
</dbReference>
<dbReference type="EMBL" id="NJHN03000029">
    <property type="protein sequence ID" value="KAH9424212.1"/>
    <property type="molecule type" value="Genomic_DNA"/>
</dbReference>
<organism evidence="7 8">
    <name type="scientific">Dermatophagoides pteronyssinus</name>
    <name type="common">European house dust mite</name>
    <dbReference type="NCBI Taxonomy" id="6956"/>
    <lineage>
        <taxon>Eukaryota</taxon>
        <taxon>Metazoa</taxon>
        <taxon>Ecdysozoa</taxon>
        <taxon>Arthropoda</taxon>
        <taxon>Chelicerata</taxon>
        <taxon>Arachnida</taxon>
        <taxon>Acari</taxon>
        <taxon>Acariformes</taxon>
        <taxon>Sarcoptiformes</taxon>
        <taxon>Astigmata</taxon>
        <taxon>Psoroptidia</taxon>
        <taxon>Analgoidea</taxon>
        <taxon>Pyroglyphidae</taxon>
        <taxon>Dermatophagoidinae</taxon>
        <taxon>Dermatophagoides</taxon>
    </lineage>
</organism>
<keyword evidence="8" id="KW-1185">Reference proteome</keyword>
<evidence type="ECO:0000256" key="3">
    <source>
        <dbReference type="ARBA" id="ARBA00022473"/>
    </source>
</evidence>
<name>A0ABQ8JP59_DERPT</name>
<keyword evidence="4" id="KW-0333">Golgi apparatus</keyword>
<dbReference type="PANTHER" id="PTHR13297">
    <property type="entry name" value="TBC1 DOMAIN FAMILY MEMBER 23-RELATED"/>
    <property type="match status" value="1"/>
</dbReference>
<dbReference type="Proteomes" id="UP000887458">
    <property type="component" value="Unassembled WGS sequence"/>
</dbReference>
<dbReference type="SUPFAM" id="SSF52821">
    <property type="entry name" value="Rhodanese/Cell cycle control phosphatase"/>
    <property type="match status" value="1"/>
</dbReference>
<dbReference type="SUPFAM" id="SSF47923">
    <property type="entry name" value="Ypt/Rab-GAP domain of gyp1p"/>
    <property type="match status" value="1"/>
</dbReference>
<comment type="caution">
    <text evidence="7">The sequence shown here is derived from an EMBL/GenBank/DDBJ whole genome shotgun (WGS) entry which is preliminary data.</text>
</comment>
<feature type="region of interest" description="Disordered" evidence="5">
    <location>
        <begin position="1"/>
        <end position="20"/>
    </location>
</feature>
<evidence type="ECO:0000256" key="2">
    <source>
        <dbReference type="ARBA" id="ARBA00014207"/>
    </source>
</evidence>
<proteinExistence type="predicted"/>
<evidence type="ECO:0000313" key="8">
    <source>
        <dbReference type="Proteomes" id="UP000887458"/>
    </source>
</evidence>
<evidence type="ECO:0000256" key="5">
    <source>
        <dbReference type="SAM" id="MobiDB-lite"/>
    </source>
</evidence>
<dbReference type="InterPro" id="IPR036873">
    <property type="entry name" value="Rhodanese-like_dom_sf"/>
</dbReference>
<dbReference type="PROSITE" id="PS50206">
    <property type="entry name" value="RHODANESE_3"/>
    <property type="match status" value="1"/>
</dbReference>
<accession>A0ABQ8JP59</accession>
<dbReference type="Gene3D" id="3.40.250.10">
    <property type="entry name" value="Rhodanese-like domain"/>
    <property type="match status" value="1"/>
</dbReference>
<keyword evidence="3" id="KW-0217">Developmental protein</keyword>
<dbReference type="Pfam" id="PF00581">
    <property type="entry name" value="Rhodanese"/>
    <property type="match status" value="1"/>
</dbReference>
<dbReference type="PANTHER" id="PTHR13297:SF5">
    <property type="entry name" value="TBC1 DOMAIN FAMILY MEMBER 23"/>
    <property type="match status" value="1"/>
</dbReference>
<dbReference type="Pfam" id="PF00566">
    <property type="entry name" value="RabGAP-TBC"/>
    <property type="match status" value="1"/>
</dbReference>
<dbReference type="InterPro" id="IPR000195">
    <property type="entry name" value="Rab-GAP-TBC_dom"/>
</dbReference>
<dbReference type="InterPro" id="IPR001763">
    <property type="entry name" value="Rhodanese-like_dom"/>
</dbReference>
<dbReference type="InterPro" id="IPR045799">
    <property type="entry name" value="TBC1D23_C"/>
</dbReference>
<dbReference type="Gene3D" id="1.10.472.80">
    <property type="entry name" value="Ypt/Rab-GAP domain of gyp1p, domain 3"/>
    <property type="match status" value="1"/>
</dbReference>